<dbReference type="SUPFAM" id="SSF57716">
    <property type="entry name" value="Glucocorticoid receptor-like (DNA-binding domain)"/>
    <property type="match status" value="1"/>
</dbReference>
<dbReference type="GO" id="GO:0043565">
    <property type="term" value="F:sequence-specific DNA binding"/>
    <property type="evidence" value="ECO:0007669"/>
    <property type="project" value="InterPro"/>
</dbReference>
<feature type="domain" description="GATA-type" evidence="8">
    <location>
        <begin position="292"/>
        <end position="321"/>
    </location>
</feature>
<dbReference type="PANTHER" id="PTHR47172">
    <property type="entry name" value="OS01G0976800 PROTEIN"/>
    <property type="match status" value="1"/>
</dbReference>
<reference evidence="9" key="1">
    <citation type="submission" date="2023-06" db="EMBL/GenBank/DDBJ databases">
        <title>Genome-scale phylogeny and comparative genomics of the fungal order Sordariales.</title>
        <authorList>
            <consortium name="Lawrence Berkeley National Laboratory"/>
            <person name="Hensen N."/>
            <person name="Bonometti L."/>
            <person name="Westerberg I."/>
            <person name="Brannstrom I.O."/>
            <person name="Guillou S."/>
            <person name="Cros-Aarteil S."/>
            <person name="Calhoun S."/>
            <person name="Haridas S."/>
            <person name="Kuo A."/>
            <person name="Mondo S."/>
            <person name="Pangilinan J."/>
            <person name="Riley R."/>
            <person name="LaButti K."/>
            <person name="Andreopoulos B."/>
            <person name="Lipzen A."/>
            <person name="Chen C."/>
            <person name="Yanf M."/>
            <person name="Daum C."/>
            <person name="Ng V."/>
            <person name="Clum A."/>
            <person name="Steindorff A."/>
            <person name="Ohm R."/>
            <person name="Martin F."/>
            <person name="Silar P."/>
            <person name="Natvig D."/>
            <person name="Lalanne C."/>
            <person name="Gautier V."/>
            <person name="Ament-velasquez S.L."/>
            <person name="Kruys A."/>
            <person name="Hutchinson M.I."/>
            <person name="Powell A.J."/>
            <person name="Barry K."/>
            <person name="Miller A.N."/>
            <person name="Grigoriev I.V."/>
            <person name="Debuchy R."/>
            <person name="Gladieux P."/>
            <person name="Thoren M.H."/>
            <person name="Johannesson H."/>
        </authorList>
    </citation>
    <scope>NUCLEOTIDE SEQUENCE</scope>
    <source>
        <strain evidence="9">SMH3187-1</strain>
    </source>
</reference>
<keyword evidence="5" id="KW-0804">Transcription</keyword>
<evidence type="ECO:0000313" key="9">
    <source>
        <dbReference type="EMBL" id="KAK0753720.1"/>
    </source>
</evidence>
<keyword evidence="10" id="KW-1185">Reference proteome</keyword>
<feature type="region of interest" description="Disordered" evidence="7">
    <location>
        <begin position="125"/>
        <end position="144"/>
    </location>
</feature>
<keyword evidence="4" id="KW-0805">Transcription regulation</keyword>
<accession>A0AA40KCC3</accession>
<dbReference type="SMART" id="SM00401">
    <property type="entry name" value="ZnF_GATA"/>
    <property type="match status" value="1"/>
</dbReference>
<dbReference type="GO" id="GO:0008270">
    <property type="term" value="F:zinc ion binding"/>
    <property type="evidence" value="ECO:0007669"/>
    <property type="project" value="UniProtKB-KW"/>
</dbReference>
<evidence type="ECO:0000256" key="4">
    <source>
        <dbReference type="ARBA" id="ARBA00023015"/>
    </source>
</evidence>
<evidence type="ECO:0000313" key="10">
    <source>
        <dbReference type="Proteomes" id="UP001172155"/>
    </source>
</evidence>
<name>A0AA40KCC3_9PEZI</name>
<evidence type="ECO:0000256" key="5">
    <source>
        <dbReference type="ARBA" id="ARBA00023163"/>
    </source>
</evidence>
<dbReference type="InterPro" id="IPR000679">
    <property type="entry name" value="Znf_GATA"/>
</dbReference>
<protein>
    <recommendedName>
        <fullName evidence="8">GATA-type domain-containing protein</fullName>
    </recommendedName>
</protein>
<dbReference type="Proteomes" id="UP001172155">
    <property type="component" value="Unassembled WGS sequence"/>
</dbReference>
<dbReference type="Gene3D" id="3.30.50.10">
    <property type="entry name" value="Erythroid Transcription Factor GATA-1, subunit A"/>
    <property type="match status" value="1"/>
</dbReference>
<dbReference type="EMBL" id="JAUKUD010000001">
    <property type="protein sequence ID" value="KAK0753720.1"/>
    <property type="molecule type" value="Genomic_DNA"/>
</dbReference>
<evidence type="ECO:0000256" key="7">
    <source>
        <dbReference type="SAM" id="MobiDB-lite"/>
    </source>
</evidence>
<sequence>MICIELPFPMFRSNGKKGLEQAQERKLRSSPLIGHIHGSGDVSAIFPTGRHKEYSPPVAIIYVPSDIKHHCTLQTRRPTIFERAATEILPTSHERNGELSFPSTPTHITMARMLPVTCDTTTSSATAAARPSGNLRTPLPEPPTAPLFSVVDATTITMHQEQQPQYSHAHENEDEDADAPHAFGIEKGFWKIHSAAQELLKFAAIYQSGPSTSASAPGSDRRLPKEIDMLSMMQLSQSVLHAVGDINSHNQRLHGLAARAPGRCERRAAVRAARKKRRHARADADGQYRRGCIECGAAESPCWRMGPAGPLTLCNVCGLLFAKRSEVAATIGEGEGSDDG</sequence>
<keyword evidence="2 6" id="KW-0863">Zinc-finger</keyword>
<dbReference type="CDD" id="cd00202">
    <property type="entry name" value="ZnF_GATA"/>
    <property type="match status" value="1"/>
</dbReference>
<dbReference type="Pfam" id="PF00320">
    <property type="entry name" value="GATA"/>
    <property type="match status" value="1"/>
</dbReference>
<organism evidence="9 10">
    <name type="scientific">Schizothecium vesticola</name>
    <dbReference type="NCBI Taxonomy" id="314040"/>
    <lineage>
        <taxon>Eukaryota</taxon>
        <taxon>Fungi</taxon>
        <taxon>Dikarya</taxon>
        <taxon>Ascomycota</taxon>
        <taxon>Pezizomycotina</taxon>
        <taxon>Sordariomycetes</taxon>
        <taxon>Sordariomycetidae</taxon>
        <taxon>Sordariales</taxon>
        <taxon>Schizotheciaceae</taxon>
        <taxon>Schizothecium</taxon>
    </lineage>
</organism>
<evidence type="ECO:0000256" key="3">
    <source>
        <dbReference type="ARBA" id="ARBA00022833"/>
    </source>
</evidence>
<dbReference type="PROSITE" id="PS50114">
    <property type="entry name" value="GATA_ZN_FINGER_2"/>
    <property type="match status" value="1"/>
</dbReference>
<comment type="caution">
    <text evidence="9">The sequence shown here is derived from an EMBL/GenBank/DDBJ whole genome shotgun (WGS) entry which is preliminary data.</text>
</comment>
<evidence type="ECO:0000256" key="6">
    <source>
        <dbReference type="PROSITE-ProRule" id="PRU00094"/>
    </source>
</evidence>
<dbReference type="PANTHER" id="PTHR47172:SF24">
    <property type="entry name" value="GATA ZINC FINGER DOMAIN-CONTAINING PROTEIN 14-RELATED"/>
    <property type="match status" value="1"/>
</dbReference>
<proteinExistence type="predicted"/>
<gene>
    <name evidence="9" type="ORF">B0T18DRAFT_397706</name>
</gene>
<keyword evidence="3" id="KW-0862">Zinc</keyword>
<dbReference type="InterPro" id="IPR013088">
    <property type="entry name" value="Znf_NHR/GATA"/>
</dbReference>
<dbReference type="AlphaFoldDB" id="A0AA40KCC3"/>
<evidence type="ECO:0000256" key="2">
    <source>
        <dbReference type="ARBA" id="ARBA00022771"/>
    </source>
</evidence>
<evidence type="ECO:0000259" key="8">
    <source>
        <dbReference type="PROSITE" id="PS50114"/>
    </source>
</evidence>
<keyword evidence="1" id="KW-0479">Metal-binding</keyword>
<dbReference type="GO" id="GO:0006355">
    <property type="term" value="P:regulation of DNA-templated transcription"/>
    <property type="evidence" value="ECO:0007669"/>
    <property type="project" value="InterPro"/>
</dbReference>
<evidence type="ECO:0000256" key="1">
    <source>
        <dbReference type="ARBA" id="ARBA00022723"/>
    </source>
</evidence>